<dbReference type="GO" id="GO:0016787">
    <property type="term" value="F:hydrolase activity"/>
    <property type="evidence" value="ECO:0007669"/>
    <property type="project" value="UniProtKB-KW"/>
</dbReference>
<accession>A0ABV8SYU1</accession>
<evidence type="ECO:0000313" key="4">
    <source>
        <dbReference type="Proteomes" id="UP001595904"/>
    </source>
</evidence>
<proteinExistence type="predicted"/>
<dbReference type="Gene3D" id="3.20.20.80">
    <property type="entry name" value="Glycosidases"/>
    <property type="match status" value="2"/>
</dbReference>
<evidence type="ECO:0000313" key="3">
    <source>
        <dbReference type="EMBL" id="MFC4311499.1"/>
    </source>
</evidence>
<comment type="caution">
    <text evidence="3">The sequence shown here is derived from an EMBL/GenBank/DDBJ whole genome shotgun (WGS) entry which is preliminary data.</text>
</comment>
<reference evidence="4" key="1">
    <citation type="journal article" date="2019" name="Int. J. Syst. Evol. Microbiol.">
        <title>The Global Catalogue of Microorganisms (GCM) 10K type strain sequencing project: providing services to taxonomists for standard genome sequencing and annotation.</title>
        <authorList>
            <consortium name="The Broad Institute Genomics Platform"/>
            <consortium name="The Broad Institute Genome Sequencing Center for Infectious Disease"/>
            <person name="Wu L."/>
            <person name="Ma J."/>
        </authorList>
    </citation>
    <scope>NUCLEOTIDE SEQUENCE [LARGE SCALE GENOMIC DNA]</scope>
    <source>
        <strain evidence="4">CGMCC 1.10759</strain>
    </source>
</reference>
<dbReference type="SMART" id="SM00642">
    <property type="entry name" value="Aamy"/>
    <property type="match status" value="1"/>
</dbReference>
<evidence type="ECO:0000259" key="2">
    <source>
        <dbReference type="SMART" id="SM00642"/>
    </source>
</evidence>
<feature type="signal peptide" evidence="1">
    <location>
        <begin position="1"/>
        <end position="21"/>
    </location>
</feature>
<dbReference type="InterPro" id="IPR006047">
    <property type="entry name" value="GH13_cat_dom"/>
</dbReference>
<organism evidence="3 4">
    <name type="scientific">Steroidobacter flavus</name>
    <dbReference type="NCBI Taxonomy" id="1842136"/>
    <lineage>
        <taxon>Bacteria</taxon>
        <taxon>Pseudomonadati</taxon>
        <taxon>Pseudomonadota</taxon>
        <taxon>Gammaproteobacteria</taxon>
        <taxon>Steroidobacterales</taxon>
        <taxon>Steroidobacteraceae</taxon>
        <taxon>Steroidobacter</taxon>
    </lineage>
</organism>
<feature type="domain" description="Glycosyl hydrolase family 13 catalytic" evidence="2">
    <location>
        <begin position="36"/>
        <end position="507"/>
    </location>
</feature>
<dbReference type="Proteomes" id="UP001595904">
    <property type="component" value="Unassembled WGS sequence"/>
</dbReference>
<dbReference type="CDD" id="cd11339">
    <property type="entry name" value="AmyAc_bac_CMD_like_2"/>
    <property type="match status" value="1"/>
</dbReference>
<sequence>MKATKYLAALLGLACTAWASADDFRARLPQDEVIYFLLPDRFENGDPKNDRGGLKGDRLKTGFDPTHKGFYHGGDLRGLIQRLDYIQGLGATAIWLGPIYKNKPVQGGPGQESAGYHGYWITDFTRVDDHFGSQQDMKDFVEHAHARGIKVYLDIITNHTADVISYRQCPGSECAYRSRADYPYSKAGGTNGASINEGFLGDAVQTDTNFAKLKRADYAYDVFVPAAEANVKVPAWLNDPIWYHNRGNSLFRGESSTMGDFVGLDDLMTENPRVVQGFIDIYGRWIEEFGVDGFRIDTARHVNSEFWQAFAPAMLKTATARGIPNFHIFGEVAADAVDIPALTRATRVDKLPTVLDFSFRAAVIDALTLNSGPDKLAAMFNGDALYEGGEATALQLPTFVSNHDWGRFGFYARKNLPGVSDAEVLQRMILAHAMMFTLRGVPVIYSGDEQGFAGDGIDQDAREDMFPSRVASYNDNVLLGTMATTAVSNFDRNHPLYAAIADLSALRKENAALRRGKQIIRNYAEKPGLFAVSRIDPQTQQEILIAFNTSTEPLQANVEVDAGARAFRSLKGTCTRRPSAPGSYKVTLEPLSYVVCAAQDET</sequence>
<dbReference type="InterPro" id="IPR017853">
    <property type="entry name" value="GH"/>
</dbReference>
<dbReference type="PANTHER" id="PTHR10357">
    <property type="entry name" value="ALPHA-AMYLASE FAMILY MEMBER"/>
    <property type="match status" value="1"/>
</dbReference>
<dbReference type="SUPFAM" id="SSF51445">
    <property type="entry name" value="(Trans)glycosidases"/>
    <property type="match status" value="1"/>
</dbReference>
<keyword evidence="3" id="KW-0378">Hydrolase</keyword>
<feature type="chain" id="PRO_5046713231" evidence="1">
    <location>
        <begin position="22"/>
        <end position="602"/>
    </location>
</feature>
<dbReference type="EMBL" id="JBHSDU010000003">
    <property type="protein sequence ID" value="MFC4311499.1"/>
    <property type="molecule type" value="Genomic_DNA"/>
</dbReference>
<keyword evidence="1" id="KW-0732">Signal</keyword>
<dbReference type="Pfam" id="PF00128">
    <property type="entry name" value="Alpha-amylase"/>
    <property type="match status" value="1"/>
</dbReference>
<keyword evidence="4" id="KW-1185">Reference proteome</keyword>
<dbReference type="PANTHER" id="PTHR10357:SF209">
    <property type="entry name" value="PERIPLASMIC ALPHA-AMYLASE"/>
    <property type="match status" value="1"/>
</dbReference>
<name>A0ABV8SYU1_9GAMM</name>
<protein>
    <submittedName>
        <fullName evidence="3">Alpha-amylase family glycosyl hydrolase</fullName>
    </submittedName>
</protein>
<gene>
    <name evidence="3" type="ORF">ACFPN2_20530</name>
</gene>
<evidence type="ECO:0000256" key="1">
    <source>
        <dbReference type="SAM" id="SignalP"/>
    </source>
</evidence>
<dbReference type="RefSeq" id="WP_380599896.1">
    <property type="nucleotide sequence ID" value="NZ_JBHSDU010000003.1"/>
</dbReference>